<name>A0A654U865_MYCTX</name>
<dbReference type="Proteomes" id="UP000046680">
    <property type="component" value="Unassembled WGS sequence"/>
</dbReference>
<reference evidence="1 2" key="1">
    <citation type="submission" date="2015-03" db="EMBL/GenBank/DDBJ databases">
        <authorList>
            <consortium name="Pathogen Informatics"/>
        </authorList>
    </citation>
    <scope>NUCLEOTIDE SEQUENCE [LARGE SCALE GENOMIC DNA]</scope>
    <source>
        <strain evidence="1 2">C09601061</strain>
    </source>
</reference>
<evidence type="ECO:0000313" key="1">
    <source>
        <dbReference type="EMBL" id="CFS19861.1"/>
    </source>
</evidence>
<protein>
    <submittedName>
        <fullName evidence="1">Uncharacterized protein</fullName>
    </submittedName>
</protein>
<dbReference type="EMBL" id="CGCX01003297">
    <property type="protein sequence ID" value="CFS19861.1"/>
    <property type="molecule type" value="Genomic_DNA"/>
</dbReference>
<gene>
    <name evidence="1" type="ORF">ERS007657_04516</name>
</gene>
<organism evidence="1 2">
    <name type="scientific">Mycobacterium tuberculosis</name>
    <dbReference type="NCBI Taxonomy" id="1773"/>
    <lineage>
        <taxon>Bacteria</taxon>
        <taxon>Bacillati</taxon>
        <taxon>Actinomycetota</taxon>
        <taxon>Actinomycetes</taxon>
        <taxon>Mycobacteriales</taxon>
        <taxon>Mycobacteriaceae</taxon>
        <taxon>Mycobacterium</taxon>
        <taxon>Mycobacterium tuberculosis complex</taxon>
    </lineage>
</organism>
<sequence length="49" mass="5254">MQHGVTEVDALVDAYSVHLGEPAGQFAGQVAVVHPHLGREVFGRGVQRM</sequence>
<accession>A0A654U865</accession>
<proteinExistence type="predicted"/>
<evidence type="ECO:0000313" key="2">
    <source>
        <dbReference type="Proteomes" id="UP000046680"/>
    </source>
</evidence>
<dbReference type="AlphaFoldDB" id="A0A654U865"/>